<accession>A0ABU1JNN3</accession>
<reference evidence="1 2" key="1">
    <citation type="submission" date="2023-07" db="EMBL/GenBank/DDBJ databases">
        <title>Sorghum-associated microbial communities from plants grown in Nebraska, USA.</title>
        <authorList>
            <person name="Schachtman D."/>
        </authorList>
    </citation>
    <scope>NUCLEOTIDE SEQUENCE [LARGE SCALE GENOMIC DNA]</scope>
    <source>
        <strain evidence="1 2">584</strain>
    </source>
</reference>
<protein>
    <submittedName>
        <fullName evidence="1">Uncharacterized protein</fullName>
    </submittedName>
</protein>
<evidence type="ECO:0000313" key="1">
    <source>
        <dbReference type="EMBL" id="MDR6289619.1"/>
    </source>
</evidence>
<name>A0ABU1JNN3_9PROT</name>
<dbReference type="EMBL" id="JAVDPW010000003">
    <property type="protein sequence ID" value="MDR6289619.1"/>
    <property type="molecule type" value="Genomic_DNA"/>
</dbReference>
<keyword evidence="2" id="KW-1185">Reference proteome</keyword>
<proteinExistence type="predicted"/>
<dbReference type="Proteomes" id="UP001262410">
    <property type="component" value="Unassembled WGS sequence"/>
</dbReference>
<evidence type="ECO:0000313" key="2">
    <source>
        <dbReference type="Proteomes" id="UP001262410"/>
    </source>
</evidence>
<organism evidence="1 2">
    <name type="scientific">Inquilinus ginsengisoli</name>
    <dbReference type="NCBI Taxonomy" id="363840"/>
    <lineage>
        <taxon>Bacteria</taxon>
        <taxon>Pseudomonadati</taxon>
        <taxon>Pseudomonadota</taxon>
        <taxon>Alphaproteobacteria</taxon>
        <taxon>Rhodospirillales</taxon>
        <taxon>Rhodospirillaceae</taxon>
        <taxon>Inquilinus</taxon>
    </lineage>
</organism>
<dbReference type="RefSeq" id="WP_309793900.1">
    <property type="nucleotide sequence ID" value="NZ_JAVDPW010000003.1"/>
</dbReference>
<comment type="caution">
    <text evidence="1">The sequence shown here is derived from an EMBL/GenBank/DDBJ whole genome shotgun (WGS) entry which is preliminary data.</text>
</comment>
<sequence length="88" mass="10022">MSQNDATNEEFFSDLRALIDGWCDRRCLHLLAAVLPSYVGFNGLADDWGELRDALKIAAISQRDPLLSTERETIADLVRTADHRLEYR</sequence>
<gene>
    <name evidence="1" type="ORF">E9232_002134</name>
</gene>